<accession>X0VZK7</accession>
<organism evidence="1">
    <name type="scientific">marine sediment metagenome</name>
    <dbReference type="NCBI Taxonomy" id="412755"/>
    <lineage>
        <taxon>unclassified sequences</taxon>
        <taxon>metagenomes</taxon>
        <taxon>ecological metagenomes</taxon>
    </lineage>
</organism>
<evidence type="ECO:0000313" key="1">
    <source>
        <dbReference type="EMBL" id="GAG23919.1"/>
    </source>
</evidence>
<gene>
    <name evidence="1" type="ORF">S01H1_47740</name>
</gene>
<proteinExistence type="predicted"/>
<reference evidence="1" key="1">
    <citation type="journal article" date="2014" name="Front. Microbiol.">
        <title>High frequency of phylogenetically diverse reductive dehalogenase-homologous genes in deep subseafloor sedimentary metagenomes.</title>
        <authorList>
            <person name="Kawai M."/>
            <person name="Futagami T."/>
            <person name="Toyoda A."/>
            <person name="Takaki Y."/>
            <person name="Nishi S."/>
            <person name="Hori S."/>
            <person name="Arai W."/>
            <person name="Tsubouchi T."/>
            <person name="Morono Y."/>
            <person name="Uchiyama I."/>
            <person name="Ito T."/>
            <person name="Fujiyama A."/>
            <person name="Inagaki F."/>
            <person name="Takami H."/>
        </authorList>
    </citation>
    <scope>NUCLEOTIDE SEQUENCE</scope>
    <source>
        <strain evidence="1">Expedition CK06-06</strain>
    </source>
</reference>
<dbReference type="SUPFAM" id="SSF69318">
    <property type="entry name" value="Integrin alpha N-terminal domain"/>
    <property type="match status" value="1"/>
</dbReference>
<evidence type="ECO:0008006" key="2">
    <source>
        <dbReference type="Google" id="ProtNLM"/>
    </source>
</evidence>
<dbReference type="AlphaFoldDB" id="X0VZK7"/>
<comment type="caution">
    <text evidence="1">The sequence shown here is derived from an EMBL/GenBank/DDBJ whole genome shotgun (WGS) entry which is preliminary data.</text>
</comment>
<feature type="non-terminal residue" evidence="1">
    <location>
        <position position="1"/>
    </location>
</feature>
<protein>
    <recommendedName>
        <fullName evidence="2">VCBS repeat-containing protein</fullName>
    </recommendedName>
</protein>
<dbReference type="InterPro" id="IPR028994">
    <property type="entry name" value="Integrin_alpha_N"/>
</dbReference>
<name>X0VZK7_9ZZZZ</name>
<dbReference type="EMBL" id="BARS01030619">
    <property type="protein sequence ID" value="GAG23919.1"/>
    <property type="molecule type" value="Genomic_DNA"/>
</dbReference>
<feature type="non-terminal residue" evidence="1">
    <location>
        <position position="262"/>
    </location>
</feature>
<sequence>VDGMTGTVLREIPYPVINEKLDAERAGRHEPVRSDAFAHYPTLRAKTATPADKDREAWRVKCAAILREQRPYTADEVDELTRQELVRVCSTRRIPSYLMPANFRGLGPGRDILIKIGEQNCCIFVALTDELEVLWTYHDVTGRCGHQADVGDTDNDGLDEVAFGTTLLDHDGTVLWINAFEDYHAPWEDDHVDEARIADIRGDGKADVVYSCRVVADGRTGRRKWIFPTWHGQQAFVGNFVDDLPGNQIMFGDREYRRANSA</sequence>